<sequence>MRSAFQVTLFFLLGTAAGLAIPLSPSPSLSTLSSFYPATAACHSILTNCRVDADCCSGLRCGSYDGEHICTPGG</sequence>
<dbReference type="Proteomes" id="UP001321749">
    <property type="component" value="Unassembled WGS sequence"/>
</dbReference>
<proteinExistence type="predicted"/>
<evidence type="ECO:0000256" key="1">
    <source>
        <dbReference type="SAM" id="SignalP"/>
    </source>
</evidence>
<protein>
    <recommendedName>
        <fullName evidence="4">WAP domain-containing protein</fullName>
    </recommendedName>
</protein>
<feature type="chain" id="PRO_5043631200" description="WAP domain-containing protein" evidence="1">
    <location>
        <begin position="21"/>
        <end position="74"/>
    </location>
</feature>
<feature type="signal peptide" evidence="1">
    <location>
        <begin position="1"/>
        <end position="20"/>
    </location>
</feature>
<reference evidence="2" key="2">
    <citation type="submission" date="2023-06" db="EMBL/GenBank/DDBJ databases">
        <authorList>
            <consortium name="Lawrence Berkeley National Laboratory"/>
            <person name="Mondo S.J."/>
            <person name="Hensen N."/>
            <person name="Bonometti L."/>
            <person name="Westerberg I."/>
            <person name="Brannstrom I.O."/>
            <person name="Guillou S."/>
            <person name="Cros-Aarteil S."/>
            <person name="Calhoun S."/>
            <person name="Haridas S."/>
            <person name="Kuo A."/>
            <person name="Pangilinan J."/>
            <person name="Riley R."/>
            <person name="Labutti K."/>
            <person name="Andreopoulos B."/>
            <person name="Lipzen A."/>
            <person name="Chen C."/>
            <person name="Yanf M."/>
            <person name="Daum C."/>
            <person name="Ng V."/>
            <person name="Clum A."/>
            <person name="Steindorff A."/>
            <person name="Ohm R."/>
            <person name="Martin F."/>
            <person name="Silar P."/>
            <person name="Natvig D."/>
            <person name="Lalanne C."/>
            <person name="Gautier V."/>
            <person name="Ament-Velasquez S.L."/>
            <person name="Kruys A."/>
            <person name="Hutchinson M.I."/>
            <person name="Powell A.J."/>
            <person name="Barry K."/>
            <person name="Miller A.N."/>
            <person name="Grigoriev I.V."/>
            <person name="Debuchy R."/>
            <person name="Gladieux P."/>
            <person name="Thoren M.H."/>
            <person name="Johannesson H."/>
        </authorList>
    </citation>
    <scope>NUCLEOTIDE SEQUENCE</scope>
    <source>
        <strain evidence="2">PSN324</strain>
    </source>
</reference>
<accession>A0AAV9I0C2</accession>
<dbReference type="AlphaFoldDB" id="A0AAV9I0C2"/>
<keyword evidence="3" id="KW-1185">Reference proteome</keyword>
<gene>
    <name evidence="2" type="ORF">QBC42DRAFT_261258</name>
</gene>
<keyword evidence="1" id="KW-0732">Signal</keyword>
<name>A0AAV9I0C2_9PEZI</name>
<reference evidence="2" key="1">
    <citation type="journal article" date="2023" name="Mol. Phylogenet. Evol.">
        <title>Genome-scale phylogeny and comparative genomics of the fungal order Sordariales.</title>
        <authorList>
            <person name="Hensen N."/>
            <person name="Bonometti L."/>
            <person name="Westerberg I."/>
            <person name="Brannstrom I.O."/>
            <person name="Guillou S."/>
            <person name="Cros-Aarteil S."/>
            <person name="Calhoun S."/>
            <person name="Haridas S."/>
            <person name="Kuo A."/>
            <person name="Mondo S."/>
            <person name="Pangilinan J."/>
            <person name="Riley R."/>
            <person name="LaButti K."/>
            <person name="Andreopoulos B."/>
            <person name="Lipzen A."/>
            <person name="Chen C."/>
            <person name="Yan M."/>
            <person name="Daum C."/>
            <person name="Ng V."/>
            <person name="Clum A."/>
            <person name="Steindorff A."/>
            <person name="Ohm R.A."/>
            <person name="Martin F."/>
            <person name="Silar P."/>
            <person name="Natvig D.O."/>
            <person name="Lalanne C."/>
            <person name="Gautier V."/>
            <person name="Ament-Velasquez S.L."/>
            <person name="Kruys A."/>
            <person name="Hutchinson M.I."/>
            <person name="Powell A.J."/>
            <person name="Barry K."/>
            <person name="Miller A.N."/>
            <person name="Grigoriev I.V."/>
            <person name="Debuchy R."/>
            <person name="Gladieux P."/>
            <person name="Hiltunen Thoren M."/>
            <person name="Johannesson H."/>
        </authorList>
    </citation>
    <scope>NUCLEOTIDE SEQUENCE</scope>
    <source>
        <strain evidence="2">PSN324</strain>
    </source>
</reference>
<evidence type="ECO:0000313" key="3">
    <source>
        <dbReference type="Proteomes" id="UP001321749"/>
    </source>
</evidence>
<dbReference type="EMBL" id="MU864939">
    <property type="protein sequence ID" value="KAK4465451.1"/>
    <property type="molecule type" value="Genomic_DNA"/>
</dbReference>
<evidence type="ECO:0000313" key="2">
    <source>
        <dbReference type="EMBL" id="KAK4465451.1"/>
    </source>
</evidence>
<comment type="caution">
    <text evidence="2">The sequence shown here is derived from an EMBL/GenBank/DDBJ whole genome shotgun (WGS) entry which is preliminary data.</text>
</comment>
<evidence type="ECO:0008006" key="4">
    <source>
        <dbReference type="Google" id="ProtNLM"/>
    </source>
</evidence>
<organism evidence="2 3">
    <name type="scientific">Cladorrhinum samala</name>
    <dbReference type="NCBI Taxonomy" id="585594"/>
    <lineage>
        <taxon>Eukaryota</taxon>
        <taxon>Fungi</taxon>
        <taxon>Dikarya</taxon>
        <taxon>Ascomycota</taxon>
        <taxon>Pezizomycotina</taxon>
        <taxon>Sordariomycetes</taxon>
        <taxon>Sordariomycetidae</taxon>
        <taxon>Sordariales</taxon>
        <taxon>Podosporaceae</taxon>
        <taxon>Cladorrhinum</taxon>
    </lineage>
</organism>